<comment type="caution">
    <text evidence="1">The sequence shown here is derived from an EMBL/GenBank/DDBJ whole genome shotgun (WGS) entry which is preliminary data.</text>
</comment>
<sequence>MNSAAPLSPDLEKRAIGFEGAFGRTALFVLRAVAALARLSHRNLKRPLRLTLSRRETQIKVLQKQCHRTSGYLTIFLNNLQFGTLNYVKFYFVKENRTSGETTYSSVFINVGPRASGYKPPARARCPGLLMAVVFTAKTTSGAYLPSYY</sequence>
<protein>
    <submittedName>
        <fullName evidence="1">Uncharacterized protein</fullName>
    </submittedName>
</protein>
<reference evidence="1 2" key="1">
    <citation type="journal article" date="2019" name="Commun. Biol.">
        <title>The bagworm genome reveals a unique fibroin gene that provides high tensile strength.</title>
        <authorList>
            <person name="Kono N."/>
            <person name="Nakamura H."/>
            <person name="Ohtoshi R."/>
            <person name="Tomita M."/>
            <person name="Numata K."/>
            <person name="Arakawa K."/>
        </authorList>
    </citation>
    <scope>NUCLEOTIDE SEQUENCE [LARGE SCALE GENOMIC DNA]</scope>
</reference>
<organism evidence="1 2">
    <name type="scientific">Eumeta variegata</name>
    <name type="common">Bagworm moth</name>
    <name type="synonym">Eumeta japonica</name>
    <dbReference type="NCBI Taxonomy" id="151549"/>
    <lineage>
        <taxon>Eukaryota</taxon>
        <taxon>Metazoa</taxon>
        <taxon>Ecdysozoa</taxon>
        <taxon>Arthropoda</taxon>
        <taxon>Hexapoda</taxon>
        <taxon>Insecta</taxon>
        <taxon>Pterygota</taxon>
        <taxon>Neoptera</taxon>
        <taxon>Endopterygota</taxon>
        <taxon>Lepidoptera</taxon>
        <taxon>Glossata</taxon>
        <taxon>Ditrysia</taxon>
        <taxon>Tineoidea</taxon>
        <taxon>Psychidae</taxon>
        <taxon>Oiketicinae</taxon>
        <taxon>Eumeta</taxon>
    </lineage>
</organism>
<proteinExistence type="predicted"/>
<accession>A0A4C1XSW2</accession>
<gene>
    <name evidence="1" type="ORF">EVAR_37115_1</name>
</gene>
<dbReference type="Proteomes" id="UP000299102">
    <property type="component" value="Unassembled WGS sequence"/>
</dbReference>
<dbReference type="AlphaFoldDB" id="A0A4C1XSW2"/>
<keyword evidence="2" id="KW-1185">Reference proteome</keyword>
<evidence type="ECO:0000313" key="2">
    <source>
        <dbReference type="Proteomes" id="UP000299102"/>
    </source>
</evidence>
<evidence type="ECO:0000313" key="1">
    <source>
        <dbReference type="EMBL" id="GBP65267.1"/>
    </source>
</evidence>
<name>A0A4C1XSW2_EUMVA</name>
<dbReference type="EMBL" id="BGZK01000924">
    <property type="protein sequence ID" value="GBP65267.1"/>
    <property type="molecule type" value="Genomic_DNA"/>
</dbReference>